<dbReference type="GeneID" id="54997886"/>
<dbReference type="EMBL" id="MH536826">
    <property type="protein sequence ID" value="AXH50525.1"/>
    <property type="molecule type" value="Genomic_DNA"/>
</dbReference>
<accession>A0A345L5H3</accession>
<name>A0A345L5H3_9CAUD</name>
<dbReference type="InterPro" id="IPR001525">
    <property type="entry name" value="C5_MeTfrase"/>
</dbReference>
<evidence type="ECO:0000256" key="3">
    <source>
        <dbReference type="ARBA" id="ARBA00022679"/>
    </source>
</evidence>
<evidence type="ECO:0000313" key="7">
    <source>
        <dbReference type="Proteomes" id="UP000259467"/>
    </source>
</evidence>
<organism evidence="6 7">
    <name type="scientific">Gordonia phage Ruthy</name>
    <dbReference type="NCBI Taxonomy" id="2250323"/>
    <lineage>
        <taxon>Viruses</taxon>
        <taxon>Duplodnaviria</taxon>
        <taxon>Heunggongvirae</taxon>
        <taxon>Uroviricota</taxon>
        <taxon>Caudoviricetes</taxon>
        <taxon>Ruthyvirus</taxon>
        <taxon>Ruthyvirus ruthy</taxon>
    </lineage>
</organism>
<dbReference type="InterPro" id="IPR029063">
    <property type="entry name" value="SAM-dependent_MTases_sf"/>
</dbReference>
<gene>
    <name evidence="6" type="primary">62</name>
    <name evidence="6" type="ORF">SEA_RUTHY_62</name>
</gene>
<dbReference type="PANTHER" id="PTHR10629">
    <property type="entry name" value="CYTOSINE-SPECIFIC METHYLTRANSFERASE"/>
    <property type="match status" value="1"/>
</dbReference>
<evidence type="ECO:0000256" key="5">
    <source>
        <dbReference type="PROSITE-ProRule" id="PRU01016"/>
    </source>
</evidence>
<evidence type="ECO:0000256" key="2">
    <source>
        <dbReference type="ARBA" id="ARBA00022603"/>
    </source>
</evidence>
<dbReference type="EC" id="2.1.1.37" evidence="1"/>
<comment type="similarity">
    <text evidence="5">Belongs to the class I-like SAM-binding methyltransferase superfamily. C5-methyltransferase family.</text>
</comment>
<reference evidence="7" key="1">
    <citation type="submission" date="2018-06" db="EMBL/GenBank/DDBJ databases">
        <authorList>
            <person name="Zhirakovskaya E."/>
        </authorList>
    </citation>
    <scope>NUCLEOTIDE SEQUENCE [LARGE SCALE GENOMIC DNA]</scope>
</reference>
<dbReference type="Proteomes" id="UP000259467">
    <property type="component" value="Segment"/>
</dbReference>
<dbReference type="Pfam" id="PF00145">
    <property type="entry name" value="DNA_methylase"/>
    <property type="match status" value="2"/>
</dbReference>
<keyword evidence="7" id="KW-1185">Reference proteome</keyword>
<evidence type="ECO:0000313" key="6">
    <source>
        <dbReference type="EMBL" id="AXH50525.1"/>
    </source>
</evidence>
<proteinExistence type="inferred from homology"/>
<dbReference type="PROSITE" id="PS51679">
    <property type="entry name" value="SAM_MT_C5"/>
    <property type="match status" value="1"/>
</dbReference>
<keyword evidence="2 5" id="KW-0489">Methyltransferase</keyword>
<dbReference type="GO" id="GO:0044027">
    <property type="term" value="P:negative regulation of gene expression via chromosomal CpG island methylation"/>
    <property type="evidence" value="ECO:0007669"/>
    <property type="project" value="TreeGrafter"/>
</dbReference>
<dbReference type="SUPFAM" id="SSF53335">
    <property type="entry name" value="S-adenosyl-L-methionine-dependent methyltransferases"/>
    <property type="match status" value="1"/>
</dbReference>
<protein>
    <recommendedName>
        <fullName evidence="1">DNA (cytosine-5-)-methyltransferase</fullName>
        <ecNumber evidence="1">2.1.1.37</ecNumber>
    </recommendedName>
</protein>
<evidence type="ECO:0000256" key="4">
    <source>
        <dbReference type="ARBA" id="ARBA00022691"/>
    </source>
</evidence>
<dbReference type="InterPro" id="IPR050390">
    <property type="entry name" value="C5-Methyltransferase"/>
</dbReference>
<dbReference type="RefSeq" id="YP_009807011.1">
    <property type="nucleotide sequence ID" value="NC_048019.1"/>
</dbReference>
<feature type="active site" evidence="5">
    <location>
        <position position="75"/>
    </location>
</feature>
<evidence type="ECO:0000256" key="1">
    <source>
        <dbReference type="ARBA" id="ARBA00011975"/>
    </source>
</evidence>
<dbReference type="Gene3D" id="3.90.120.10">
    <property type="entry name" value="DNA Methylase, subunit A, domain 2"/>
    <property type="match status" value="1"/>
</dbReference>
<dbReference type="Gene3D" id="3.40.50.150">
    <property type="entry name" value="Vaccinia Virus protein VP39"/>
    <property type="match status" value="1"/>
</dbReference>
<dbReference type="GO" id="GO:0003886">
    <property type="term" value="F:DNA (cytosine-5-)-methyltransferase activity"/>
    <property type="evidence" value="ECO:0007669"/>
    <property type="project" value="UniProtKB-EC"/>
</dbReference>
<keyword evidence="3 5" id="KW-0808">Transferase</keyword>
<keyword evidence="4 5" id="KW-0949">S-adenosyl-L-methionine</keyword>
<sequence>MTLTLTDLFCGAGGSSTGAVAIPGVTVKIAANHWDLAIATHNTNHPDTDHAIADIHQADPGYFPRTDVLWASPECTKWTVASGKAAASIDPGLWEDPLADEAAQRSRMLMFDVPRFAAHHRYRAVIVENVVDVSTRKQYVAAFERWLTEMHKLGYRHREVYLNAMHAQAAGLPAPQSRDRLYVVFWREGDRAPDLDRWTRPTAWCETHGQIVAMQSWKDPAKARGRYRQQYVWRCPRTECRNAVVEPGWLPASSIIDWELRGQRIGDRTKPLSPKTMARIRAGLERYGPHLTIHRGDRVPGIGDNRVQSLERALPALTASGNHFGLAIPVEGRDGKEARPLEDPLRTMTTRSETGVLVTLRGENAPKTTDDVVDTFAASGTHHGLLMRYNSSKGDGAEMVTPTDEVIRTLTTKGHQSLLVPTGGTWNDTAYPASHPLRTRTTRETEAHVVTAADIDDCEFRMLEPSEIKRGMAFPAEYVMLGNRREQVKMAGNAVVPPAARDLVGAVAESLGVA</sequence>
<dbReference type="KEGG" id="vg:54997886"/>
<dbReference type="GO" id="GO:0032259">
    <property type="term" value="P:methylation"/>
    <property type="evidence" value="ECO:0007669"/>
    <property type="project" value="UniProtKB-KW"/>
</dbReference>
<dbReference type="PANTHER" id="PTHR10629:SF52">
    <property type="entry name" value="DNA (CYTOSINE-5)-METHYLTRANSFERASE 1"/>
    <property type="match status" value="1"/>
</dbReference>
<dbReference type="GO" id="GO:0003677">
    <property type="term" value="F:DNA binding"/>
    <property type="evidence" value="ECO:0007669"/>
    <property type="project" value="TreeGrafter"/>
</dbReference>